<dbReference type="InterPro" id="IPR023753">
    <property type="entry name" value="FAD/NAD-binding_dom"/>
</dbReference>
<name>R7ZQ82_9BACT</name>
<evidence type="ECO:0000256" key="6">
    <source>
        <dbReference type="ARBA" id="ARBA00023284"/>
    </source>
</evidence>
<organism evidence="9 10">
    <name type="scientific">Lunatimonas lonarensis</name>
    <dbReference type="NCBI Taxonomy" id="1232681"/>
    <lineage>
        <taxon>Bacteria</taxon>
        <taxon>Pseudomonadati</taxon>
        <taxon>Bacteroidota</taxon>
        <taxon>Cytophagia</taxon>
        <taxon>Cytophagales</taxon>
        <taxon>Cyclobacteriaceae</taxon>
    </lineage>
</organism>
<evidence type="ECO:0000256" key="1">
    <source>
        <dbReference type="ARBA" id="ARBA00001974"/>
    </source>
</evidence>
<feature type="domain" description="FAD/NAD(P)-binding" evidence="8">
    <location>
        <begin position="5"/>
        <end position="292"/>
    </location>
</feature>
<dbReference type="STRING" id="1232681.ADIS_3341"/>
<keyword evidence="6" id="KW-0676">Redox-active center</keyword>
<comment type="similarity">
    <text evidence="2">Belongs to the class-III pyridine nucleotide-disulfide oxidoreductase family.</text>
</comment>
<gene>
    <name evidence="9" type="ORF">ADIS_3341</name>
</gene>
<dbReference type="SUPFAM" id="SSF55424">
    <property type="entry name" value="FAD/NAD-linked reductases, dimerisation (C-terminal) domain"/>
    <property type="match status" value="1"/>
</dbReference>
<dbReference type="PATRIC" id="fig|1288963.3.peg.3335"/>
<dbReference type="PANTHER" id="PTHR43429">
    <property type="entry name" value="PYRIDINE NUCLEOTIDE-DISULFIDE OXIDOREDUCTASE DOMAIN-CONTAINING"/>
    <property type="match status" value="1"/>
</dbReference>
<proteinExistence type="inferred from homology"/>
<protein>
    <submittedName>
        <fullName evidence="9">Pyridine nucleotide-disulfide oxidoreductase</fullName>
        <ecNumber evidence="9">1.6.99.3</ecNumber>
    </submittedName>
</protein>
<evidence type="ECO:0000256" key="3">
    <source>
        <dbReference type="ARBA" id="ARBA00022630"/>
    </source>
</evidence>
<sequence>MDRKKLVVIGGDAAGMSAASKVRRSQPDWEIVVYERSPHTSYSACGIPYLIGGIVEAASSLIARSPETFWEKHQIQAKTRHEVEKIDPKKKRVMVKNLATQRTGWETYDYLLIATGTSPIRPEIPGVQAQGVFSLSTLQSGILAKNYVTANQPKRAVIVGGGYIGLEMAEALLERGLSVSLIDRNEQVMGTLDKDMGLLVSHYLEDQGVQLFLEESLTKIQTDAAQKVCAVETDKRTLDAELVILGIGVKPNSELAADAGIQLCDSGTIAVNDRMETSEPGIWAAGDCASSRHLLKNKDIFISLGTVANKHGLVAGSVIASEKATFPGVLGTAITKFKDMEIARTGLSETEAVALAIPYQKTTIESSTIARYYPGSGKITVKLLCRKDNGLVLGAQIAGAQGAAKRIDTVVAAIQGKLTVQDLVYLDLAYAPPFSGVWDPIQIAARQLV</sequence>
<accession>R7ZQ82</accession>
<dbReference type="InterPro" id="IPR036188">
    <property type="entry name" value="FAD/NAD-bd_sf"/>
</dbReference>
<keyword evidence="4" id="KW-0274">FAD</keyword>
<evidence type="ECO:0000313" key="10">
    <source>
        <dbReference type="Proteomes" id="UP000013909"/>
    </source>
</evidence>
<dbReference type="PRINTS" id="PR00411">
    <property type="entry name" value="PNDRDTASEI"/>
</dbReference>
<dbReference type="AlphaFoldDB" id="R7ZQ82"/>
<dbReference type="GO" id="GO:0016491">
    <property type="term" value="F:oxidoreductase activity"/>
    <property type="evidence" value="ECO:0007669"/>
    <property type="project" value="UniProtKB-KW"/>
</dbReference>
<evidence type="ECO:0000256" key="2">
    <source>
        <dbReference type="ARBA" id="ARBA00009130"/>
    </source>
</evidence>
<evidence type="ECO:0000256" key="4">
    <source>
        <dbReference type="ARBA" id="ARBA00022827"/>
    </source>
</evidence>
<dbReference type="Proteomes" id="UP000013909">
    <property type="component" value="Unassembled WGS sequence"/>
</dbReference>
<evidence type="ECO:0000256" key="5">
    <source>
        <dbReference type="ARBA" id="ARBA00023002"/>
    </source>
</evidence>
<dbReference type="Pfam" id="PF02852">
    <property type="entry name" value="Pyr_redox_dim"/>
    <property type="match status" value="1"/>
</dbReference>
<dbReference type="InterPro" id="IPR004099">
    <property type="entry name" value="Pyr_nucl-diS_OxRdtase_dimer"/>
</dbReference>
<comment type="caution">
    <text evidence="9">The sequence shown here is derived from an EMBL/GenBank/DDBJ whole genome shotgun (WGS) entry which is preliminary data.</text>
</comment>
<evidence type="ECO:0000313" key="9">
    <source>
        <dbReference type="EMBL" id="EON76213.1"/>
    </source>
</evidence>
<keyword evidence="10" id="KW-1185">Reference proteome</keyword>
<comment type="cofactor">
    <cofactor evidence="1">
        <name>FAD</name>
        <dbReference type="ChEBI" id="CHEBI:57692"/>
    </cofactor>
</comment>
<reference evidence="9 10" key="1">
    <citation type="submission" date="2013-02" db="EMBL/GenBank/DDBJ databases">
        <title>A novel strain isolated from Lonar lake, Maharashtra, India.</title>
        <authorList>
            <person name="Singh A."/>
        </authorList>
    </citation>
    <scope>NUCLEOTIDE SEQUENCE [LARGE SCALE GENOMIC DNA]</scope>
    <source>
        <strain evidence="9 10">AK24</strain>
    </source>
</reference>
<dbReference type="EMBL" id="AQHR01000088">
    <property type="protein sequence ID" value="EON76213.1"/>
    <property type="molecule type" value="Genomic_DNA"/>
</dbReference>
<feature type="domain" description="Pyridine nucleotide-disulphide oxidoreductase dimerisation" evidence="7">
    <location>
        <begin position="333"/>
        <end position="437"/>
    </location>
</feature>
<dbReference type="InterPro" id="IPR050260">
    <property type="entry name" value="FAD-bd_OxRdtase"/>
</dbReference>
<dbReference type="OrthoDB" id="9792592at2"/>
<dbReference type="InterPro" id="IPR016156">
    <property type="entry name" value="FAD/NAD-linked_Rdtase_dimer_sf"/>
</dbReference>
<dbReference type="PRINTS" id="PR00368">
    <property type="entry name" value="FADPNR"/>
</dbReference>
<evidence type="ECO:0000259" key="7">
    <source>
        <dbReference type="Pfam" id="PF02852"/>
    </source>
</evidence>
<dbReference type="RefSeq" id="WP_010855474.1">
    <property type="nucleotide sequence ID" value="NZ_AQHR01000088.1"/>
</dbReference>
<dbReference type="SUPFAM" id="SSF51905">
    <property type="entry name" value="FAD/NAD(P)-binding domain"/>
    <property type="match status" value="1"/>
</dbReference>
<keyword evidence="5 9" id="KW-0560">Oxidoreductase</keyword>
<dbReference type="Gene3D" id="3.50.50.60">
    <property type="entry name" value="FAD/NAD(P)-binding domain"/>
    <property type="match status" value="2"/>
</dbReference>
<evidence type="ECO:0000259" key="8">
    <source>
        <dbReference type="Pfam" id="PF07992"/>
    </source>
</evidence>
<keyword evidence="3" id="KW-0285">Flavoprotein</keyword>
<dbReference type="Pfam" id="PF07992">
    <property type="entry name" value="Pyr_redox_2"/>
    <property type="match status" value="1"/>
</dbReference>
<dbReference type="PANTHER" id="PTHR43429:SF1">
    <property type="entry name" value="NAD(P)H SULFUR OXIDOREDUCTASE (COA-DEPENDENT)"/>
    <property type="match status" value="1"/>
</dbReference>
<dbReference type="EC" id="1.6.99.3" evidence="9"/>